<dbReference type="Proteomes" id="UP000827872">
    <property type="component" value="Linkage Group LG06"/>
</dbReference>
<proteinExistence type="predicted"/>
<evidence type="ECO:0000313" key="1">
    <source>
        <dbReference type="EMBL" id="KAH8007375.1"/>
    </source>
</evidence>
<reference evidence="1" key="1">
    <citation type="submission" date="2021-08" db="EMBL/GenBank/DDBJ databases">
        <title>The first chromosome-level gecko genome reveals the dynamic sex chromosomes of Neotropical dwarf geckos (Sphaerodactylidae: Sphaerodactylus).</title>
        <authorList>
            <person name="Pinto B.J."/>
            <person name="Keating S.E."/>
            <person name="Gamble T."/>
        </authorList>
    </citation>
    <scope>NUCLEOTIDE SEQUENCE</scope>
    <source>
        <strain evidence="1">TG3544</strain>
    </source>
</reference>
<protein>
    <submittedName>
        <fullName evidence="1">Uncharacterized protein</fullName>
    </submittedName>
</protein>
<evidence type="ECO:0000313" key="2">
    <source>
        <dbReference type="Proteomes" id="UP000827872"/>
    </source>
</evidence>
<gene>
    <name evidence="1" type="ORF">K3G42_021038</name>
</gene>
<keyword evidence="2" id="KW-1185">Reference proteome</keyword>
<organism evidence="1 2">
    <name type="scientific">Sphaerodactylus townsendi</name>
    <dbReference type="NCBI Taxonomy" id="933632"/>
    <lineage>
        <taxon>Eukaryota</taxon>
        <taxon>Metazoa</taxon>
        <taxon>Chordata</taxon>
        <taxon>Craniata</taxon>
        <taxon>Vertebrata</taxon>
        <taxon>Euteleostomi</taxon>
        <taxon>Lepidosauria</taxon>
        <taxon>Squamata</taxon>
        <taxon>Bifurcata</taxon>
        <taxon>Gekkota</taxon>
        <taxon>Sphaerodactylidae</taxon>
        <taxon>Sphaerodactylus</taxon>
    </lineage>
</organism>
<name>A0ACB8FQ07_9SAUR</name>
<comment type="caution">
    <text evidence="1">The sequence shown here is derived from an EMBL/GenBank/DDBJ whole genome shotgun (WGS) entry which is preliminary data.</text>
</comment>
<accession>A0ACB8FQ07</accession>
<sequence>MLLGPRPPFCLLQGPLAHSWLRAATKAGSSSSRLWLGRLPGPRRAGGGGGCVTGRDCAAATGEDEARNSRRLTEHAPAEPTDYSASVKIFLMA</sequence>
<dbReference type="EMBL" id="CM037619">
    <property type="protein sequence ID" value="KAH8007375.1"/>
    <property type="molecule type" value="Genomic_DNA"/>
</dbReference>